<dbReference type="EMBL" id="JQBX01000002">
    <property type="protein sequence ID" value="KRN94927.1"/>
    <property type="molecule type" value="Genomic_DNA"/>
</dbReference>
<dbReference type="AlphaFoldDB" id="A0A0R2KZE9"/>
<dbReference type="RefSeq" id="WP_057801397.1">
    <property type="nucleotide sequence ID" value="NZ_JQBX01000002.1"/>
</dbReference>
<evidence type="ECO:0000259" key="7">
    <source>
        <dbReference type="Pfam" id="PF13396"/>
    </source>
</evidence>
<dbReference type="InterPro" id="IPR027379">
    <property type="entry name" value="CLS_N"/>
</dbReference>
<dbReference type="GO" id="GO:0005886">
    <property type="term" value="C:plasma membrane"/>
    <property type="evidence" value="ECO:0007669"/>
    <property type="project" value="UniProtKB-SubCell"/>
</dbReference>
<feature type="transmembrane region" description="Helical" evidence="6">
    <location>
        <begin position="46"/>
        <end position="64"/>
    </location>
</feature>
<protein>
    <recommendedName>
        <fullName evidence="7">Cardiolipin synthase N-terminal domain-containing protein</fullName>
    </recommendedName>
</protein>
<feature type="transmembrane region" description="Helical" evidence="6">
    <location>
        <begin position="15"/>
        <end position="34"/>
    </location>
</feature>
<keyword evidence="9" id="KW-1185">Reference proteome</keyword>
<accession>A0A0R2KZE9</accession>
<evidence type="ECO:0000256" key="1">
    <source>
        <dbReference type="ARBA" id="ARBA00004651"/>
    </source>
</evidence>
<dbReference type="Proteomes" id="UP000051859">
    <property type="component" value="Unassembled WGS sequence"/>
</dbReference>
<evidence type="ECO:0000256" key="2">
    <source>
        <dbReference type="ARBA" id="ARBA00022475"/>
    </source>
</evidence>
<name>A0A0R2KZE9_9LACO</name>
<comment type="subcellular location">
    <subcellularLocation>
        <location evidence="1">Cell membrane</location>
        <topology evidence="1">Multi-pass membrane protein</topology>
    </subcellularLocation>
</comment>
<comment type="caution">
    <text evidence="8">The sequence shown here is derived from an EMBL/GenBank/DDBJ whole genome shotgun (WGS) entry which is preliminary data.</text>
</comment>
<evidence type="ECO:0000313" key="8">
    <source>
        <dbReference type="EMBL" id="KRN94927.1"/>
    </source>
</evidence>
<dbReference type="STRING" id="331679.IV81_GL000713"/>
<sequence length="71" mass="8281">MHKHRQITKRQKQRLAPIIAFEIVGTFIALKDIIKAKKFKHGFKGLWLALVFIQPIGPWLYFALGQAKDHE</sequence>
<evidence type="ECO:0000313" key="9">
    <source>
        <dbReference type="Proteomes" id="UP000051859"/>
    </source>
</evidence>
<keyword evidence="2" id="KW-1003">Cell membrane</keyword>
<evidence type="ECO:0000256" key="5">
    <source>
        <dbReference type="ARBA" id="ARBA00023136"/>
    </source>
</evidence>
<gene>
    <name evidence="8" type="ORF">IV81_GL000713</name>
</gene>
<evidence type="ECO:0000256" key="3">
    <source>
        <dbReference type="ARBA" id="ARBA00022692"/>
    </source>
</evidence>
<evidence type="ECO:0000256" key="6">
    <source>
        <dbReference type="SAM" id="Phobius"/>
    </source>
</evidence>
<evidence type="ECO:0000256" key="4">
    <source>
        <dbReference type="ARBA" id="ARBA00022989"/>
    </source>
</evidence>
<dbReference type="Pfam" id="PF13396">
    <property type="entry name" value="PLDc_N"/>
    <property type="match status" value="1"/>
</dbReference>
<organism evidence="8 9">
    <name type="scientific">Pediococcus stilesii</name>
    <dbReference type="NCBI Taxonomy" id="331679"/>
    <lineage>
        <taxon>Bacteria</taxon>
        <taxon>Bacillati</taxon>
        <taxon>Bacillota</taxon>
        <taxon>Bacilli</taxon>
        <taxon>Lactobacillales</taxon>
        <taxon>Lactobacillaceae</taxon>
        <taxon>Pediococcus</taxon>
    </lineage>
</organism>
<feature type="domain" description="Cardiolipin synthase N-terminal" evidence="7">
    <location>
        <begin position="26"/>
        <end position="66"/>
    </location>
</feature>
<proteinExistence type="predicted"/>
<keyword evidence="4 6" id="KW-1133">Transmembrane helix</keyword>
<reference evidence="8 9" key="1">
    <citation type="journal article" date="2015" name="Genome Announc.">
        <title>Expanding the biotechnology potential of lactobacilli through comparative genomics of 213 strains and associated genera.</title>
        <authorList>
            <person name="Sun Z."/>
            <person name="Harris H.M."/>
            <person name="McCann A."/>
            <person name="Guo C."/>
            <person name="Argimon S."/>
            <person name="Zhang W."/>
            <person name="Yang X."/>
            <person name="Jeffery I.B."/>
            <person name="Cooney J.C."/>
            <person name="Kagawa T.F."/>
            <person name="Liu W."/>
            <person name="Song Y."/>
            <person name="Salvetti E."/>
            <person name="Wrobel A."/>
            <person name="Rasinkangas P."/>
            <person name="Parkhill J."/>
            <person name="Rea M.C."/>
            <person name="O'Sullivan O."/>
            <person name="Ritari J."/>
            <person name="Douillard F.P."/>
            <person name="Paul Ross R."/>
            <person name="Yang R."/>
            <person name="Briner A.E."/>
            <person name="Felis G.E."/>
            <person name="de Vos W.M."/>
            <person name="Barrangou R."/>
            <person name="Klaenhammer T.R."/>
            <person name="Caufield P.W."/>
            <person name="Cui Y."/>
            <person name="Zhang H."/>
            <person name="O'Toole P.W."/>
        </authorList>
    </citation>
    <scope>NUCLEOTIDE SEQUENCE [LARGE SCALE GENOMIC DNA]</scope>
    <source>
        <strain evidence="8 9">DSM 18001</strain>
    </source>
</reference>
<keyword evidence="3 6" id="KW-0812">Transmembrane</keyword>
<dbReference type="PATRIC" id="fig|331679.3.peg.720"/>
<keyword evidence="5 6" id="KW-0472">Membrane</keyword>